<dbReference type="KEGG" id="mox:DAMO_1685"/>
<dbReference type="AlphaFoldDB" id="D5MG62"/>
<protein>
    <recommendedName>
        <fullName evidence="6">Hemerythrin-like domain-containing protein</fullName>
    </recommendedName>
</protein>
<dbReference type="eggNOG" id="COG3945">
    <property type="taxonomic scope" value="Bacteria"/>
</dbReference>
<dbReference type="Pfam" id="PF01814">
    <property type="entry name" value="Hemerythrin"/>
    <property type="match status" value="1"/>
</dbReference>
<evidence type="ECO:0000259" key="2">
    <source>
        <dbReference type="Pfam" id="PF01814"/>
    </source>
</evidence>
<dbReference type="InterPro" id="IPR012312">
    <property type="entry name" value="Hemerythrin-like"/>
</dbReference>
<organism evidence="4 5">
    <name type="scientific">Methylomirabilis oxygeniifera</name>
    <dbReference type="NCBI Taxonomy" id="671143"/>
    <lineage>
        <taxon>Bacteria</taxon>
        <taxon>Candidatus Methylomirabilota</taxon>
        <taxon>Candidatus Methylomirabilia</taxon>
        <taxon>Candidatus Methylomirabilales</taxon>
        <taxon>Candidatus Methylomirabilaceae</taxon>
        <taxon>Candidatus Methylomirabilis</taxon>
    </lineage>
</organism>
<evidence type="ECO:0000313" key="4">
    <source>
        <dbReference type="EMBL" id="CBE68743.1"/>
    </source>
</evidence>
<dbReference type="eggNOG" id="COG4309">
    <property type="taxonomic scope" value="Bacteria"/>
</dbReference>
<dbReference type="EMBL" id="FP565575">
    <property type="protein sequence ID" value="CBE68743.1"/>
    <property type="molecule type" value="Genomic_DNA"/>
</dbReference>
<evidence type="ECO:0008006" key="6">
    <source>
        <dbReference type="Google" id="ProtNLM"/>
    </source>
</evidence>
<sequence length="304" mass="33829">MPANYAATVDARVLPVPQKHPTIFRAFDELAVGDTMLLVNDHDPKPLYYTFAAERAGEFEWRYLEAGPEVWQVAIRRVAAAAGQHAPAEGMGCGGHHMHDAHHAHHEHHEHHGHEHAHTGSPTQILKDEHTLILQALDGLERKLIALEAGAAPDRTYFEKAVKFIRTFADQCHHGKEEDLLFKTMVNRGFPLQGGPIAVMLSDHEAGRAYVREMADAAAVIGTDPTATQKIVRNGRAYIQMLRPHIDKENMILYAMADNMLSPDDQARLGEAFERFENEKIGADVHNSMMALLEELKPGGHSCM</sequence>
<proteinExistence type="predicted"/>
<dbReference type="PATRIC" id="fig|671143.5.peg.1485"/>
<feature type="domain" description="DUF2249" evidence="3">
    <location>
        <begin position="8"/>
        <end position="77"/>
    </location>
</feature>
<dbReference type="Proteomes" id="UP000006898">
    <property type="component" value="Chromosome"/>
</dbReference>
<dbReference type="InterPro" id="IPR018720">
    <property type="entry name" value="DUF2249"/>
</dbReference>
<dbReference type="HOGENOM" id="CLU_914277_0_0_0"/>
<dbReference type="Gene3D" id="1.20.120.520">
    <property type="entry name" value="nmb1532 protein domain like"/>
    <property type="match status" value="1"/>
</dbReference>
<feature type="domain" description="Hemerythrin-like" evidence="2">
    <location>
        <begin position="122"/>
        <end position="257"/>
    </location>
</feature>
<gene>
    <name evidence="4" type="ORF">DAMO_1685</name>
</gene>
<dbReference type="GO" id="GO:0005886">
    <property type="term" value="C:plasma membrane"/>
    <property type="evidence" value="ECO:0007669"/>
    <property type="project" value="TreeGrafter"/>
</dbReference>
<dbReference type="PANTHER" id="PTHR39966">
    <property type="entry name" value="BLL2471 PROTEIN-RELATED"/>
    <property type="match status" value="1"/>
</dbReference>
<name>D5MG62_METO1</name>
<dbReference type="PANTHER" id="PTHR39966:SF1">
    <property type="entry name" value="HEMERYTHRIN-LIKE DOMAIN-CONTAINING PROTEIN"/>
    <property type="match status" value="1"/>
</dbReference>
<accession>D5MG62</accession>
<dbReference type="STRING" id="671143.DAMO_1685"/>
<evidence type="ECO:0000259" key="3">
    <source>
        <dbReference type="Pfam" id="PF10006"/>
    </source>
</evidence>
<reference evidence="4 5" key="1">
    <citation type="journal article" date="2010" name="Nature">
        <title>Nitrite-driven anaerobic methane oxidation by oxygenic bacteria.</title>
        <authorList>
            <person name="Ettwig K.F."/>
            <person name="Butler M.K."/>
            <person name="Le Paslier D."/>
            <person name="Pelletier E."/>
            <person name="Mangenot S."/>
            <person name="Kuypers M.M.M."/>
            <person name="Schreiber F."/>
            <person name="Dutilh B.E."/>
            <person name="Zedelius J."/>
            <person name="de Beer D."/>
            <person name="Gloerich J."/>
            <person name="Wessels H.J.C.T."/>
            <person name="van Allen T."/>
            <person name="Luesken F."/>
            <person name="Wu M."/>
            <person name="van de Pas-Schoonen K.T."/>
            <person name="Op den Camp H.J.M."/>
            <person name="Janssen-Megens E.M."/>
            <person name="Francoijs K-J."/>
            <person name="Stunnenberg H."/>
            <person name="Weissenbach J."/>
            <person name="Jetten M.S.M."/>
            <person name="Strous M."/>
        </authorList>
    </citation>
    <scope>NUCLEOTIDE SEQUENCE [LARGE SCALE GENOMIC DNA]</scope>
</reference>
<feature type="region of interest" description="Disordered" evidence="1">
    <location>
        <begin position="99"/>
        <end position="122"/>
    </location>
</feature>
<evidence type="ECO:0000256" key="1">
    <source>
        <dbReference type="SAM" id="MobiDB-lite"/>
    </source>
</evidence>
<dbReference type="Pfam" id="PF10006">
    <property type="entry name" value="DUF2249"/>
    <property type="match status" value="1"/>
</dbReference>
<feature type="compositionally biased region" description="Basic residues" evidence="1">
    <location>
        <begin position="99"/>
        <end position="109"/>
    </location>
</feature>
<evidence type="ECO:0000313" key="5">
    <source>
        <dbReference type="Proteomes" id="UP000006898"/>
    </source>
</evidence>